<comment type="subcellular location">
    <subcellularLocation>
        <location evidence="1">Membrane</location>
        <topology evidence="1">Multi-pass membrane protein</topology>
    </subcellularLocation>
</comment>
<organism evidence="12 13">
    <name type="scientific">Hanseniaspora valbyensis NRRL Y-1626</name>
    <dbReference type="NCBI Taxonomy" id="766949"/>
    <lineage>
        <taxon>Eukaryota</taxon>
        <taxon>Fungi</taxon>
        <taxon>Dikarya</taxon>
        <taxon>Ascomycota</taxon>
        <taxon>Saccharomycotina</taxon>
        <taxon>Saccharomycetes</taxon>
        <taxon>Saccharomycodales</taxon>
        <taxon>Saccharomycodaceae</taxon>
        <taxon>Hanseniaspora</taxon>
    </lineage>
</organism>
<feature type="transmembrane region" description="Helical" evidence="7">
    <location>
        <begin position="420"/>
        <end position="440"/>
    </location>
</feature>
<keyword evidence="6 7" id="KW-0472">Membrane</keyword>
<dbReference type="InterPro" id="IPR022257">
    <property type="entry name" value="PHM7_ext"/>
</dbReference>
<evidence type="ECO:0000256" key="3">
    <source>
        <dbReference type="ARBA" id="ARBA00022448"/>
    </source>
</evidence>
<accession>A0A1B7TAP8</accession>
<feature type="domain" description="CSC1/OSCA1-like cytosolic" evidence="11">
    <location>
        <begin position="182"/>
        <end position="357"/>
    </location>
</feature>
<feature type="domain" description="10TM putative phosphate transporter extracellular tail" evidence="9">
    <location>
        <begin position="785"/>
        <end position="873"/>
    </location>
</feature>
<feature type="transmembrane region" description="Helical" evidence="7">
    <location>
        <begin position="584"/>
        <end position="602"/>
    </location>
</feature>
<evidence type="ECO:0000259" key="9">
    <source>
        <dbReference type="Pfam" id="PF12621"/>
    </source>
</evidence>
<evidence type="ECO:0000313" key="13">
    <source>
        <dbReference type="Proteomes" id="UP000092321"/>
    </source>
</evidence>
<dbReference type="Pfam" id="PF14703">
    <property type="entry name" value="PHM7_cyt"/>
    <property type="match status" value="1"/>
</dbReference>
<dbReference type="GO" id="GO:0005886">
    <property type="term" value="C:plasma membrane"/>
    <property type="evidence" value="ECO:0007669"/>
    <property type="project" value="TreeGrafter"/>
</dbReference>
<dbReference type="InterPro" id="IPR045122">
    <property type="entry name" value="Csc1-like"/>
</dbReference>
<dbReference type="Pfam" id="PF02714">
    <property type="entry name" value="RSN1_7TM"/>
    <property type="match status" value="1"/>
</dbReference>
<feature type="transmembrane region" description="Helical" evidence="7">
    <location>
        <begin position="370"/>
        <end position="400"/>
    </location>
</feature>
<evidence type="ECO:0000259" key="8">
    <source>
        <dbReference type="Pfam" id="PF02714"/>
    </source>
</evidence>
<feature type="transmembrane region" description="Helical" evidence="7">
    <location>
        <begin position="90"/>
        <end position="110"/>
    </location>
</feature>
<reference evidence="13" key="1">
    <citation type="journal article" date="2016" name="Proc. Natl. Acad. Sci. U.S.A.">
        <title>Comparative genomics of biotechnologically important yeasts.</title>
        <authorList>
            <person name="Riley R."/>
            <person name="Haridas S."/>
            <person name="Wolfe K.H."/>
            <person name="Lopes M.R."/>
            <person name="Hittinger C.T."/>
            <person name="Goeker M."/>
            <person name="Salamov A.A."/>
            <person name="Wisecaver J.H."/>
            <person name="Long T.M."/>
            <person name="Calvey C.H."/>
            <person name="Aerts A.L."/>
            <person name="Barry K.W."/>
            <person name="Choi C."/>
            <person name="Clum A."/>
            <person name="Coughlan A.Y."/>
            <person name="Deshpande S."/>
            <person name="Douglass A.P."/>
            <person name="Hanson S.J."/>
            <person name="Klenk H.-P."/>
            <person name="LaButti K.M."/>
            <person name="Lapidus A."/>
            <person name="Lindquist E.A."/>
            <person name="Lipzen A.M."/>
            <person name="Meier-Kolthoff J.P."/>
            <person name="Ohm R.A."/>
            <person name="Otillar R.P."/>
            <person name="Pangilinan J.L."/>
            <person name="Peng Y."/>
            <person name="Rokas A."/>
            <person name="Rosa C.A."/>
            <person name="Scheuner C."/>
            <person name="Sibirny A.A."/>
            <person name="Slot J.C."/>
            <person name="Stielow J.B."/>
            <person name="Sun H."/>
            <person name="Kurtzman C.P."/>
            <person name="Blackwell M."/>
            <person name="Grigoriev I.V."/>
            <person name="Jeffries T.W."/>
        </authorList>
    </citation>
    <scope>NUCLEOTIDE SEQUENCE [LARGE SCALE GENOMIC DNA]</scope>
    <source>
        <strain evidence="13">NRRL Y-1626</strain>
    </source>
</reference>
<evidence type="ECO:0000256" key="2">
    <source>
        <dbReference type="ARBA" id="ARBA00007779"/>
    </source>
</evidence>
<name>A0A1B7TAP8_9ASCO</name>
<dbReference type="GO" id="GO:0005227">
    <property type="term" value="F:calcium-activated cation channel activity"/>
    <property type="evidence" value="ECO:0007669"/>
    <property type="project" value="InterPro"/>
</dbReference>
<keyword evidence="3" id="KW-0813">Transport</keyword>
<feature type="transmembrane region" description="Helical" evidence="7">
    <location>
        <begin position="137"/>
        <end position="156"/>
    </location>
</feature>
<feature type="transmembrane region" description="Helical" evidence="7">
    <location>
        <begin position="554"/>
        <end position="578"/>
    </location>
</feature>
<feature type="transmembrane region" description="Helical" evidence="7">
    <location>
        <begin position="650"/>
        <end position="667"/>
    </location>
</feature>
<evidence type="ECO:0000256" key="6">
    <source>
        <dbReference type="ARBA" id="ARBA00023136"/>
    </source>
</evidence>
<evidence type="ECO:0000256" key="7">
    <source>
        <dbReference type="SAM" id="Phobius"/>
    </source>
</evidence>
<gene>
    <name evidence="12" type="ORF">HANVADRAFT_53644</name>
</gene>
<dbReference type="InterPro" id="IPR027815">
    <property type="entry name" value="CSC1/OSCA1-like_cyt"/>
</dbReference>
<feature type="domain" description="CSC1/OSCA1-like 7TM region" evidence="8">
    <location>
        <begin position="368"/>
        <end position="641"/>
    </location>
</feature>
<keyword evidence="5 7" id="KW-1133">Transmembrane helix</keyword>
<comment type="similarity">
    <text evidence="2">Belongs to the CSC1 (TC 1.A.17) family.</text>
</comment>
<evidence type="ECO:0000256" key="4">
    <source>
        <dbReference type="ARBA" id="ARBA00022692"/>
    </source>
</evidence>
<dbReference type="PANTHER" id="PTHR13018">
    <property type="entry name" value="PROBABLE MEMBRANE PROTEIN DUF221-RELATED"/>
    <property type="match status" value="1"/>
</dbReference>
<feature type="domain" description="CSC1/OSCA1-like N-terminal transmembrane" evidence="10">
    <location>
        <begin position="15"/>
        <end position="158"/>
    </location>
</feature>
<dbReference type="EMBL" id="LXPE01000042">
    <property type="protein sequence ID" value="OBA25814.1"/>
    <property type="molecule type" value="Genomic_DNA"/>
</dbReference>
<evidence type="ECO:0000259" key="10">
    <source>
        <dbReference type="Pfam" id="PF13967"/>
    </source>
</evidence>
<dbReference type="Proteomes" id="UP000092321">
    <property type="component" value="Unassembled WGS sequence"/>
</dbReference>
<feature type="transmembrane region" description="Helical" evidence="7">
    <location>
        <begin position="461"/>
        <end position="489"/>
    </location>
</feature>
<dbReference type="AlphaFoldDB" id="A0A1B7TAP8"/>
<evidence type="ECO:0000259" key="11">
    <source>
        <dbReference type="Pfam" id="PF14703"/>
    </source>
</evidence>
<dbReference type="InterPro" id="IPR003864">
    <property type="entry name" value="CSC1/OSCA1-like_7TM"/>
</dbReference>
<dbReference type="PANTHER" id="PTHR13018:SF26">
    <property type="entry name" value="DOMAIN PROTEIN, PUTATIVE (AFU_ORTHOLOGUE AFUA_5G10920)-RELATED"/>
    <property type="match status" value="1"/>
</dbReference>
<feature type="transmembrane region" description="Helical" evidence="7">
    <location>
        <begin position="15"/>
        <end position="36"/>
    </location>
</feature>
<evidence type="ECO:0000256" key="5">
    <source>
        <dbReference type="ARBA" id="ARBA00022989"/>
    </source>
</evidence>
<comment type="caution">
    <text evidence="12">The sequence shown here is derived from an EMBL/GenBank/DDBJ whole genome shotgun (WGS) entry which is preliminary data.</text>
</comment>
<feature type="transmembrane region" description="Helical" evidence="7">
    <location>
        <begin position="622"/>
        <end position="644"/>
    </location>
</feature>
<keyword evidence="4 7" id="KW-0812">Transmembrane</keyword>
<dbReference type="Pfam" id="PF12621">
    <property type="entry name" value="PHM7_ext"/>
    <property type="match status" value="1"/>
</dbReference>
<proteinExistence type="inferred from homology"/>
<feature type="transmembrane region" description="Helical" evidence="7">
    <location>
        <begin position="509"/>
        <end position="542"/>
    </location>
</feature>
<sequence length="914" mass="103923">MATSSTVTGTSTQQVITAIITNLIIFTVFIIIFIVLKDKQPRIYKPKTLVKDGAESLSNSYFGWVLQLLHKSDRFILQQAGIDGYFFTRYLIIISLYCGASLLYIFPILFSVNATNGNNESGMDLLSYSNVKHKGRYYAHVFVGWVFFWGFLYIIYRELTYFTAMRQAVLTSKRYATKLSERTVLFQNVPRKYLEESEIRKLFTGIKKVYITRAAPELNDKVSERAKLTSKLENTLNGYISKACKTIKKKKLSYSYAEDNQQIYDIVKKRPTHKDKFLIGKKLDTIDFLLEKIPELNKEIEDLQLNHDEFKPWNSVFIEFESQYHAQIAYQTKTSVIPLDLTPKQIGVEPQDVVWFNMRMIWWERITRKFSAVSAIVALVILWTIPVAFVGSISQITYLISILPWLKFIDKLPSVLKGLLTSLAPTVALAVLMMLLPIFIRKMAVTQGASSSQMVEYFTQQSYFAFQVIQVFLVMTIASSATSTVSSIIKDPSSAMSLLATNLPKASNFFVSYIILQGLSGASGAIAQIVGLIVYHLLGFFLDKTVRKQYNRFFSFSSMSFGTSFPVFTNLAVIIFSYAIISPIVLLFGFVGFLVLYVAYLYNFCFVYKQKTDSKGIHYPRALYQTIVGLYIGQICLLGLFVVGKGWGPIVLQIICIGVTAFVHVNMNSSFDYLNDSIIPLEAMLAKDGKSSTNSYKNVFADEYDSSEDIKELPTKYVMRKYNKNGAKQQQDVSTVVKSIQTDFTYEQPNSIIEENENSITTIPLLADISDTLVDENSVPYYKRFFQPHIFKSYAYCKQKLPFSYMQEEPIDEKTYVDNYHMPSVSAECPMVWLPKDQYGFSSHFIKLVTSKGIDCTDLGGVVNEKGKCEWIKGCEPGMEPVVEDDEGIFADENALLDDTESLEKKTSKNDINF</sequence>
<keyword evidence="13" id="KW-1185">Reference proteome</keyword>
<evidence type="ECO:0000313" key="12">
    <source>
        <dbReference type="EMBL" id="OBA25814.1"/>
    </source>
</evidence>
<dbReference type="Pfam" id="PF13967">
    <property type="entry name" value="RSN1_TM"/>
    <property type="match status" value="1"/>
</dbReference>
<protein>
    <submittedName>
        <fullName evidence="12">DUF221-domain-containing protein</fullName>
    </submittedName>
</protein>
<dbReference type="InterPro" id="IPR032880">
    <property type="entry name" value="CSC1/OSCA1-like_N"/>
</dbReference>
<evidence type="ECO:0000256" key="1">
    <source>
        <dbReference type="ARBA" id="ARBA00004141"/>
    </source>
</evidence>
<dbReference type="OrthoDB" id="1076608at2759"/>